<name>A0A178IK70_9BACT</name>
<dbReference type="SUPFAM" id="SSF46955">
    <property type="entry name" value="Putative DNA-binding domain"/>
    <property type="match status" value="1"/>
</dbReference>
<dbReference type="EMBL" id="LRRQ01000081">
    <property type="protein sequence ID" value="OAM89687.1"/>
    <property type="molecule type" value="Genomic_DNA"/>
</dbReference>
<keyword evidence="3" id="KW-1185">Reference proteome</keyword>
<dbReference type="STRING" id="1184151.AW736_11945"/>
<dbReference type="Proteomes" id="UP000078486">
    <property type="component" value="Unassembled WGS sequence"/>
</dbReference>
<dbReference type="InterPro" id="IPR010093">
    <property type="entry name" value="SinI_DNA-bd"/>
</dbReference>
<dbReference type="AlphaFoldDB" id="A0A178IK70"/>
<gene>
    <name evidence="2" type="ORF">AW736_11945</name>
</gene>
<evidence type="ECO:0000313" key="3">
    <source>
        <dbReference type="Proteomes" id="UP000078486"/>
    </source>
</evidence>
<sequence>MKGMETNTPPTQTQTTENLWTVDQVATYLRCTVRHVHNLLRTGLPHLYLGRLLRFDADEVRAYLLKHRRVRSDV</sequence>
<dbReference type="OrthoDB" id="1524679at2"/>
<reference evidence="2 3" key="1">
    <citation type="submission" date="2016-01" db="EMBL/GenBank/DDBJ databases">
        <title>High potential of lignocellulose degradation of a new Verrucomicrobia species.</title>
        <authorList>
            <person name="Wang Y."/>
            <person name="Shi Y."/>
            <person name="Qiu Z."/>
            <person name="Liu S."/>
            <person name="Yang H."/>
        </authorList>
    </citation>
    <scope>NUCLEOTIDE SEQUENCE [LARGE SCALE GENOMIC DNA]</scope>
    <source>
        <strain evidence="2 3">TSB47</strain>
    </source>
</reference>
<dbReference type="InterPro" id="IPR041657">
    <property type="entry name" value="HTH_17"/>
</dbReference>
<accession>A0A178IK70</accession>
<dbReference type="NCBIfam" id="TIGR01764">
    <property type="entry name" value="excise"/>
    <property type="match status" value="1"/>
</dbReference>
<dbReference type="GO" id="GO:0003677">
    <property type="term" value="F:DNA binding"/>
    <property type="evidence" value="ECO:0007669"/>
    <property type="project" value="InterPro"/>
</dbReference>
<proteinExistence type="predicted"/>
<comment type="caution">
    <text evidence="2">The sequence shown here is derived from an EMBL/GenBank/DDBJ whole genome shotgun (WGS) entry which is preliminary data.</text>
</comment>
<protein>
    <recommendedName>
        <fullName evidence="1">Helix-turn-helix domain-containing protein</fullName>
    </recommendedName>
</protein>
<evidence type="ECO:0000259" key="1">
    <source>
        <dbReference type="Pfam" id="PF12728"/>
    </source>
</evidence>
<feature type="domain" description="Helix-turn-helix" evidence="1">
    <location>
        <begin position="21"/>
        <end position="67"/>
    </location>
</feature>
<organism evidence="2 3">
    <name type="scientific">Termitidicoccus mucosus</name>
    <dbReference type="NCBI Taxonomy" id="1184151"/>
    <lineage>
        <taxon>Bacteria</taxon>
        <taxon>Pseudomonadati</taxon>
        <taxon>Verrucomicrobiota</taxon>
        <taxon>Opitutia</taxon>
        <taxon>Opitutales</taxon>
        <taxon>Opitutaceae</taxon>
        <taxon>Termitidicoccus</taxon>
    </lineage>
</organism>
<evidence type="ECO:0000313" key="2">
    <source>
        <dbReference type="EMBL" id="OAM89687.1"/>
    </source>
</evidence>
<dbReference type="Pfam" id="PF12728">
    <property type="entry name" value="HTH_17"/>
    <property type="match status" value="1"/>
</dbReference>
<dbReference type="InterPro" id="IPR009061">
    <property type="entry name" value="DNA-bd_dom_put_sf"/>
</dbReference>